<keyword evidence="4" id="KW-0067">ATP-binding</keyword>
<name>A0AAN7LWP9_TRANT</name>
<dbReference type="SUPFAM" id="SSF54495">
    <property type="entry name" value="UBC-like"/>
    <property type="match status" value="1"/>
</dbReference>
<dbReference type="GO" id="GO:0005524">
    <property type="term" value="F:ATP binding"/>
    <property type="evidence" value="ECO:0007669"/>
    <property type="project" value="UniProtKB-UniRule"/>
</dbReference>
<keyword evidence="4" id="KW-0547">Nucleotide-binding</keyword>
<comment type="caution">
    <text evidence="7">The sequence shown here is derived from an EMBL/GenBank/DDBJ whole genome shotgun (WGS) entry which is preliminary data.</text>
</comment>
<dbReference type="InterPro" id="IPR023313">
    <property type="entry name" value="UBQ-conjugating_AS"/>
</dbReference>
<keyword evidence="8" id="KW-1185">Reference proteome</keyword>
<dbReference type="CDD" id="cd23797">
    <property type="entry name" value="UBCc_UBE2H"/>
    <property type="match status" value="1"/>
</dbReference>
<dbReference type="GO" id="GO:0016740">
    <property type="term" value="F:transferase activity"/>
    <property type="evidence" value="ECO:0007669"/>
    <property type="project" value="UniProtKB-KW"/>
</dbReference>
<dbReference type="PANTHER" id="PTHR24068">
    <property type="entry name" value="UBIQUITIN-CONJUGATING ENZYME E2"/>
    <property type="match status" value="1"/>
</dbReference>
<accession>A0AAN7LWP9</accession>
<proteinExistence type="inferred from homology"/>
<dbReference type="SMART" id="SM00212">
    <property type="entry name" value="UBCc"/>
    <property type="match status" value="1"/>
</dbReference>
<feature type="region of interest" description="Disordered" evidence="5">
    <location>
        <begin position="162"/>
        <end position="202"/>
    </location>
</feature>
<evidence type="ECO:0000256" key="1">
    <source>
        <dbReference type="ARBA" id="ARBA00022679"/>
    </source>
</evidence>
<evidence type="ECO:0000256" key="5">
    <source>
        <dbReference type="SAM" id="MobiDB-lite"/>
    </source>
</evidence>
<dbReference type="InterPro" id="IPR000608">
    <property type="entry name" value="UBC"/>
</dbReference>
<comment type="similarity">
    <text evidence="4">Belongs to the ubiquitin-conjugating enzyme family.</text>
</comment>
<keyword evidence="2 4" id="KW-0833">Ubl conjugation pathway</keyword>
<evidence type="ECO:0000313" key="7">
    <source>
        <dbReference type="EMBL" id="KAK4787432.1"/>
    </source>
</evidence>
<dbReference type="PROSITE" id="PS50127">
    <property type="entry name" value="UBC_2"/>
    <property type="match status" value="1"/>
</dbReference>
<dbReference type="Proteomes" id="UP001346149">
    <property type="component" value="Unassembled WGS sequence"/>
</dbReference>
<evidence type="ECO:0000256" key="2">
    <source>
        <dbReference type="ARBA" id="ARBA00022786"/>
    </source>
</evidence>
<evidence type="ECO:0000259" key="6">
    <source>
        <dbReference type="PROSITE" id="PS50127"/>
    </source>
</evidence>
<evidence type="ECO:0000256" key="3">
    <source>
        <dbReference type="PROSITE-ProRule" id="PRU10133"/>
    </source>
</evidence>
<gene>
    <name evidence="7" type="ORF">SAY86_011265</name>
</gene>
<evidence type="ECO:0000313" key="8">
    <source>
        <dbReference type="Proteomes" id="UP001346149"/>
    </source>
</evidence>
<feature type="compositionally biased region" description="Basic and acidic residues" evidence="5">
    <location>
        <begin position="189"/>
        <end position="202"/>
    </location>
</feature>
<organism evidence="7 8">
    <name type="scientific">Trapa natans</name>
    <name type="common">Water chestnut</name>
    <dbReference type="NCBI Taxonomy" id="22666"/>
    <lineage>
        <taxon>Eukaryota</taxon>
        <taxon>Viridiplantae</taxon>
        <taxon>Streptophyta</taxon>
        <taxon>Embryophyta</taxon>
        <taxon>Tracheophyta</taxon>
        <taxon>Spermatophyta</taxon>
        <taxon>Magnoliopsida</taxon>
        <taxon>eudicotyledons</taxon>
        <taxon>Gunneridae</taxon>
        <taxon>Pentapetalae</taxon>
        <taxon>rosids</taxon>
        <taxon>malvids</taxon>
        <taxon>Myrtales</taxon>
        <taxon>Lythraceae</taxon>
        <taxon>Trapa</taxon>
    </lineage>
</organism>
<sequence>MLSLLGIWHPQPVLQPAKMFNSRINDDVTKLITSDFKVELIDDSMKGLYVELHGPKDSLYEGGVWTVAVVLSDYYPYMPPLILFMNQIYHPNIEETSGKICLDVINENWNPMFSLMNVFELFLPLLLTDPNPHDPLNVEAGEMMLQDKATYEQRVREHCQRYAKPKEAAAAPEAQCSDGDASVEEEEHDGSSNEGARREPDP</sequence>
<feature type="domain" description="UBC core" evidence="6">
    <location>
        <begin position="19"/>
        <end position="164"/>
    </location>
</feature>
<feature type="active site" description="Glycyl thioester intermediate" evidence="3">
    <location>
        <position position="101"/>
    </location>
</feature>
<dbReference type="InterPro" id="IPR016135">
    <property type="entry name" value="UBQ-conjugating_enzyme/RWD"/>
</dbReference>
<reference evidence="7 8" key="1">
    <citation type="journal article" date="2023" name="Hortic Res">
        <title>Pangenome of water caltrop reveals structural variations and asymmetric subgenome divergence after allopolyploidization.</title>
        <authorList>
            <person name="Zhang X."/>
            <person name="Chen Y."/>
            <person name="Wang L."/>
            <person name="Yuan Y."/>
            <person name="Fang M."/>
            <person name="Shi L."/>
            <person name="Lu R."/>
            <person name="Comes H.P."/>
            <person name="Ma Y."/>
            <person name="Chen Y."/>
            <person name="Huang G."/>
            <person name="Zhou Y."/>
            <person name="Zheng Z."/>
            <person name="Qiu Y."/>
        </authorList>
    </citation>
    <scope>NUCLEOTIDE SEQUENCE [LARGE SCALE GENOMIC DNA]</scope>
    <source>
        <strain evidence="7">F231</strain>
    </source>
</reference>
<dbReference type="Pfam" id="PF00179">
    <property type="entry name" value="UQ_con"/>
    <property type="match status" value="1"/>
</dbReference>
<protein>
    <recommendedName>
        <fullName evidence="6">UBC core domain-containing protein</fullName>
    </recommendedName>
</protein>
<dbReference type="Gene3D" id="3.10.110.10">
    <property type="entry name" value="Ubiquitin Conjugating Enzyme"/>
    <property type="match status" value="1"/>
</dbReference>
<keyword evidence="1" id="KW-0808">Transferase</keyword>
<dbReference type="EMBL" id="JAXQNO010000012">
    <property type="protein sequence ID" value="KAK4787432.1"/>
    <property type="molecule type" value="Genomic_DNA"/>
</dbReference>
<evidence type="ECO:0000256" key="4">
    <source>
        <dbReference type="RuleBase" id="RU362109"/>
    </source>
</evidence>
<dbReference type="PROSITE" id="PS00183">
    <property type="entry name" value="UBC_1"/>
    <property type="match status" value="1"/>
</dbReference>
<dbReference type="AlphaFoldDB" id="A0AAN7LWP9"/>